<keyword evidence="3" id="KW-1185">Reference proteome</keyword>
<evidence type="ECO:0000256" key="1">
    <source>
        <dbReference type="ARBA" id="ARBA00010996"/>
    </source>
</evidence>
<comment type="similarity">
    <text evidence="1">Belongs to the SCO1/2 family.</text>
</comment>
<dbReference type="CDD" id="cd02968">
    <property type="entry name" value="SCO"/>
    <property type="match status" value="1"/>
</dbReference>
<reference evidence="3" key="1">
    <citation type="journal article" date="2019" name="Int. J. Syst. Evol. Microbiol.">
        <title>The Global Catalogue of Microorganisms (GCM) 10K type strain sequencing project: providing services to taxonomists for standard genome sequencing and annotation.</title>
        <authorList>
            <consortium name="The Broad Institute Genomics Platform"/>
            <consortium name="The Broad Institute Genome Sequencing Center for Infectious Disease"/>
            <person name="Wu L."/>
            <person name="Ma J."/>
        </authorList>
    </citation>
    <scope>NUCLEOTIDE SEQUENCE [LARGE SCALE GENOMIC DNA]</scope>
    <source>
        <strain evidence="3">JCM 17551</strain>
    </source>
</reference>
<proteinExistence type="inferred from homology"/>
<dbReference type="EMBL" id="BAABBN010000007">
    <property type="protein sequence ID" value="GAA3925666.1"/>
    <property type="molecule type" value="Genomic_DNA"/>
</dbReference>
<protein>
    <submittedName>
        <fullName evidence="2">SCO family protein</fullName>
    </submittedName>
</protein>
<sequence length="199" mass="22220">MNTNRTLGLITAGLVLTALVLATIRFTTAPKAMTVPENLYGQVTPFQLPSVTMESDQGKAVQWQDFDDTPLFLTTGFTSCEYTCPMTMAFYQKLAKKVNNDARLAFLTVDPDTDTPAQLNHYLKSYGQEFVGLRVQQKQQLETVMNSLKQTYALAGASKNIGHQSYIYLKHPKLKGLIVYTADQPNVSLMQQDLKKLSL</sequence>
<dbReference type="Proteomes" id="UP001501565">
    <property type="component" value="Unassembled WGS sequence"/>
</dbReference>
<dbReference type="PANTHER" id="PTHR12151:SF25">
    <property type="entry name" value="LINALOOL DEHYDRATASE_ISOMERASE DOMAIN-CONTAINING PROTEIN"/>
    <property type="match status" value="1"/>
</dbReference>
<dbReference type="InterPro" id="IPR036249">
    <property type="entry name" value="Thioredoxin-like_sf"/>
</dbReference>
<evidence type="ECO:0000313" key="2">
    <source>
        <dbReference type="EMBL" id="GAA3925666.1"/>
    </source>
</evidence>
<dbReference type="Pfam" id="PF02630">
    <property type="entry name" value="SCO1-SenC"/>
    <property type="match status" value="1"/>
</dbReference>
<comment type="caution">
    <text evidence="2">The sequence shown here is derived from an EMBL/GenBank/DDBJ whole genome shotgun (WGS) entry which is preliminary data.</text>
</comment>
<dbReference type="Gene3D" id="3.40.30.10">
    <property type="entry name" value="Glutaredoxin"/>
    <property type="match status" value="1"/>
</dbReference>
<organism evidence="2 3">
    <name type="scientific">Litoribacillus peritrichatus</name>
    <dbReference type="NCBI Taxonomy" id="718191"/>
    <lineage>
        <taxon>Bacteria</taxon>
        <taxon>Pseudomonadati</taxon>
        <taxon>Pseudomonadota</taxon>
        <taxon>Gammaproteobacteria</taxon>
        <taxon>Oceanospirillales</taxon>
        <taxon>Oceanospirillaceae</taxon>
        <taxon>Litoribacillus</taxon>
    </lineage>
</organism>
<dbReference type="InterPro" id="IPR003782">
    <property type="entry name" value="SCO1/SenC"/>
</dbReference>
<dbReference type="SUPFAM" id="SSF52833">
    <property type="entry name" value="Thioredoxin-like"/>
    <property type="match status" value="1"/>
</dbReference>
<evidence type="ECO:0000313" key="3">
    <source>
        <dbReference type="Proteomes" id="UP001501565"/>
    </source>
</evidence>
<name>A0ABP7MP45_9GAMM</name>
<gene>
    <name evidence="2" type="ORF">GCM10022277_22190</name>
</gene>
<accession>A0ABP7MP45</accession>
<dbReference type="PANTHER" id="PTHR12151">
    <property type="entry name" value="ELECTRON TRANSPORT PROTIN SCO1/SENC FAMILY MEMBER"/>
    <property type="match status" value="1"/>
</dbReference>
<dbReference type="RefSeq" id="WP_344798544.1">
    <property type="nucleotide sequence ID" value="NZ_BAABBN010000007.1"/>
</dbReference>